<sequence length="215" mass="24424">MRRPLILSIFALFLAGCTHSQQSMVDTFRASLFDNQDITVADQQIQALPYSTMYLRLNEGQRIFVVLGYIEQEQSKWLSQDNAMLVTHNGRLLKTVKLNNNLLEVTNSGQDPLRNALAIKDGSRWTRDILWSEDNHFRSATLSSTFSFAGLETLNIAGRNVLCNVWQEEVTSTRPEKQWQNTFWVDSATGQVRQSRQMLGAGVIPVEMTFLKPAP</sequence>
<accession>A0A8H9XNH6</accession>
<feature type="signal peptide" evidence="1">
    <location>
        <begin position="1"/>
        <end position="20"/>
    </location>
</feature>
<evidence type="ECO:0000256" key="1">
    <source>
        <dbReference type="SAM" id="SignalP"/>
    </source>
</evidence>
<dbReference type="SUPFAM" id="SSF159270">
    <property type="entry name" value="YmcC-like"/>
    <property type="match status" value="1"/>
</dbReference>
<dbReference type="Proteomes" id="UP000622722">
    <property type="component" value="Unassembled WGS sequence"/>
</dbReference>
<dbReference type="AlphaFoldDB" id="A0A8H9XNH6"/>
<protein>
    <submittedName>
        <fullName evidence="2">YjbF family lipoprotein</fullName>
    </submittedName>
</protein>
<keyword evidence="2" id="KW-0449">Lipoprotein</keyword>
<feature type="chain" id="PRO_5034884977" evidence="1">
    <location>
        <begin position="21"/>
        <end position="215"/>
    </location>
</feature>
<name>A0A8H9XNH6_ECOLX</name>
<dbReference type="Gene3D" id="2.40.360.10">
    <property type="entry name" value="YmcC-like"/>
    <property type="match status" value="1"/>
</dbReference>
<dbReference type="Pfam" id="PF11102">
    <property type="entry name" value="YjbF"/>
    <property type="match status" value="1"/>
</dbReference>
<gene>
    <name evidence="2" type="ORF">HV209_06305</name>
</gene>
<comment type="caution">
    <text evidence="2">The sequence shown here is derived from an EMBL/GenBank/DDBJ whole genome shotgun (WGS) entry which is preliminary data.</text>
</comment>
<organism evidence="2 3">
    <name type="scientific">Escherichia coli</name>
    <dbReference type="NCBI Taxonomy" id="562"/>
    <lineage>
        <taxon>Bacteria</taxon>
        <taxon>Pseudomonadati</taxon>
        <taxon>Pseudomonadota</taxon>
        <taxon>Gammaproteobacteria</taxon>
        <taxon>Enterobacterales</taxon>
        <taxon>Enterobacteriaceae</taxon>
        <taxon>Escherichia</taxon>
    </lineage>
</organism>
<dbReference type="EMBL" id="JABXPW010000001">
    <property type="protein sequence ID" value="MBA7718221.1"/>
    <property type="molecule type" value="Genomic_DNA"/>
</dbReference>
<dbReference type="PROSITE" id="PS51257">
    <property type="entry name" value="PROKAR_LIPOPROTEIN"/>
    <property type="match status" value="1"/>
</dbReference>
<dbReference type="InterPro" id="IPR021308">
    <property type="entry name" value="GfcB"/>
</dbReference>
<dbReference type="InterPro" id="IPR023373">
    <property type="entry name" value="YmcC_sf"/>
</dbReference>
<evidence type="ECO:0000313" key="3">
    <source>
        <dbReference type="Proteomes" id="UP000622722"/>
    </source>
</evidence>
<evidence type="ECO:0000313" key="2">
    <source>
        <dbReference type="EMBL" id="MBA7718221.1"/>
    </source>
</evidence>
<proteinExistence type="predicted"/>
<reference evidence="2" key="1">
    <citation type="submission" date="2020-06" db="EMBL/GenBank/DDBJ databases">
        <title>REHAB project genomes.</title>
        <authorList>
            <person name="Shaw L.P."/>
        </authorList>
    </citation>
    <scope>NUCLEOTIDE SEQUENCE</scope>
    <source>
        <strain evidence="2">RHBSTW-00474</strain>
    </source>
</reference>
<keyword evidence="1" id="KW-0732">Signal</keyword>